<sequence length="197" mass="21992">MEDLRKMFKQGHTLGNFAGGSGGGDLSVSQGTDFIVTGNQSVKQIFARYFIGFSHILSQENTRNKTEKKLNKVLQTAAQRKALQAMAAEGVSEVFLVCLQYSTYMTCCTSNHNHQKRDGALIRDNHNNNKVQEVRSTEHRLDKPTYPRDDKKPYQCLVTTAIQAFLSLTVVETRVPTGQQSADIVRSHINEINNGSN</sequence>
<dbReference type="Proteomes" id="UP000296049">
    <property type="component" value="Unassembled WGS sequence"/>
</dbReference>
<protein>
    <submittedName>
        <fullName evidence="1">Uncharacterized protein</fullName>
    </submittedName>
</protein>
<reference evidence="2" key="1">
    <citation type="journal article" date="2013" name="Nat. Genet.">
        <title>The duck genome and transcriptome provide insight into an avian influenza virus reservoir species.</title>
        <authorList>
            <person name="Huang Y."/>
            <person name="Li Y."/>
            <person name="Burt D.W."/>
            <person name="Chen H."/>
            <person name="Zhang Y."/>
            <person name="Qian W."/>
            <person name="Kim H."/>
            <person name="Gan S."/>
            <person name="Zhao Y."/>
            <person name="Li J."/>
            <person name="Yi K."/>
            <person name="Feng H."/>
            <person name="Zhu P."/>
            <person name="Li B."/>
            <person name="Liu Q."/>
            <person name="Fairley S."/>
            <person name="Magor K.E."/>
            <person name="Du Z."/>
            <person name="Hu X."/>
            <person name="Goodman L."/>
            <person name="Tafer H."/>
            <person name="Vignal A."/>
            <person name="Lee T."/>
            <person name="Kim K.W."/>
            <person name="Sheng Z."/>
            <person name="An Y."/>
            <person name="Searle S."/>
            <person name="Herrero J."/>
            <person name="Groenen M.A."/>
            <person name="Crooijmans R.P."/>
            <person name="Faraut T."/>
            <person name="Cai Q."/>
            <person name="Webster R.G."/>
            <person name="Aldridge J.R."/>
            <person name="Warren W.C."/>
            <person name="Bartschat S."/>
            <person name="Kehr S."/>
            <person name="Marz M."/>
            <person name="Stadler P.F."/>
            <person name="Smith J."/>
            <person name="Kraus R.H."/>
            <person name="Zhao Y."/>
            <person name="Ren L."/>
            <person name="Fei J."/>
            <person name="Morisson M."/>
            <person name="Kaiser P."/>
            <person name="Griffin D.K."/>
            <person name="Rao M."/>
            <person name="Pitel F."/>
            <person name="Wang J."/>
            <person name="Li N."/>
        </authorList>
    </citation>
    <scope>NUCLEOTIDE SEQUENCE [LARGE SCALE GENOMIC DNA]</scope>
</reference>
<dbReference type="EMBL" id="KB743317">
    <property type="protein sequence ID" value="EOA99524.1"/>
    <property type="molecule type" value="Genomic_DNA"/>
</dbReference>
<evidence type="ECO:0000313" key="1">
    <source>
        <dbReference type="EMBL" id="EOA99524.1"/>
    </source>
</evidence>
<keyword evidence="2" id="KW-1185">Reference proteome</keyword>
<name>R0LDE6_ANAPL</name>
<dbReference type="AlphaFoldDB" id="R0LDE6"/>
<organism evidence="1 2">
    <name type="scientific">Anas platyrhynchos</name>
    <name type="common">Mallard</name>
    <name type="synonym">Anas boschas</name>
    <dbReference type="NCBI Taxonomy" id="8839"/>
    <lineage>
        <taxon>Eukaryota</taxon>
        <taxon>Metazoa</taxon>
        <taxon>Chordata</taxon>
        <taxon>Craniata</taxon>
        <taxon>Vertebrata</taxon>
        <taxon>Euteleostomi</taxon>
        <taxon>Archelosauria</taxon>
        <taxon>Archosauria</taxon>
        <taxon>Dinosauria</taxon>
        <taxon>Saurischia</taxon>
        <taxon>Theropoda</taxon>
        <taxon>Coelurosauria</taxon>
        <taxon>Aves</taxon>
        <taxon>Neognathae</taxon>
        <taxon>Galloanserae</taxon>
        <taxon>Anseriformes</taxon>
        <taxon>Anatidae</taxon>
        <taxon>Anatinae</taxon>
        <taxon>Anas</taxon>
    </lineage>
</organism>
<accession>R0LDE6</accession>
<gene>
    <name evidence="1" type="ORF">Anapl_04817</name>
</gene>
<evidence type="ECO:0000313" key="2">
    <source>
        <dbReference type="Proteomes" id="UP000296049"/>
    </source>
</evidence>
<proteinExistence type="predicted"/>